<organism evidence="1 2">
    <name type="scientific">Flavobacterium branchiophilum</name>
    <dbReference type="NCBI Taxonomy" id="55197"/>
    <lineage>
        <taxon>Bacteria</taxon>
        <taxon>Pseudomonadati</taxon>
        <taxon>Bacteroidota</taxon>
        <taxon>Flavobacteriia</taxon>
        <taxon>Flavobacteriales</taxon>
        <taxon>Flavobacteriaceae</taxon>
        <taxon>Flavobacterium</taxon>
    </lineage>
</organism>
<evidence type="ECO:0000313" key="1">
    <source>
        <dbReference type="EMBL" id="PDS22795.1"/>
    </source>
</evidence>
<sequence>MNGQELSNKIEKSTLEYRKLFLEKNFEKLCDYATPKLIEQLKTKQDLIFLLTELNENAESKGAKVTNITFGKTSEIIEYKNQLQCSIPFSLEMEDEKKKVTISAGLALISFDKGKTWLFTFKVEKEQEINNAVLDLDNRIMIAERNQNVINK</sequence>
<reference evidence="1 2" key="1">
    <citation type="submission" date="2017-09" db="EMBL/GenBank/DDBJ databases">
        <title>Whole genomes of Flavobacteriaceae.</title>
        <authorList>
            <person name="Stine C."/>
            <person name="Li C."/>
            <person name="Tadesse D."/>
        </authorList>
    </citation>
    <scope>NUCLEOTIDE SEQUENCE [LARGE SCALE GENOMIC DNA]</scope>
    <source>
        <strain evidence="1 2">ATCC 35036</strain>
    </source>
</reference>
<gene>
    <name evidence="1" type="ORF">B0A77_12325</name>
</gene>
<dbReference type="AlphaFoldDB" id="A0A2H3K9L3"/>
<dbReference type="Proteomes" id="UP000220828">
    <property type="component" value="Unassembled WGS sequence"/>
</dbReference>
<name>A0A2H3K9L3_9FLAO</name>
<protein>
    <submittedName>
        <fullName evidence="1">Uncharacterized protein</fullName>
    </submittedName>
</protein>
<proteinExistence type="predicted"/>
<comment type="caution">
    <text evidence="1">The sequence shown here is derived from an EMBL/GenBank/DDBJ whole genome shotgun (WGS) entry which is preliminary data.</text>
</comment>
<dbReference type="EMBL" id="PCMW01000079">
    <property type="protein sequence ID" value="PDS22795.1"/>
    <property type="molecule type" value="Genomic_DNA"/>
</dbReference>
<evidence type="ECO:0000313" key="2">
    <source>
        <dbReference type="Proteomes" id="UP000220828"/>
    </source>
</evidence>
<accession>A0A2H3K9L3</accession>